<evidence type="ECO:0000256" key="18">
    <source>
        <dbReference type="ARBA" id="ARBA00047899"/>
    </source>
</evidence>
<keyword evidence="13" id="KW-0067">ATP-binding</keyword>
<dbReference type="Pfam" id="PF00069">
    <property type="entry name" value="Pkinase"/>
    <property type="match status" value="1"/>
</dbReference>
<dbReference type="PROSITE" id="PS00108">
    <property type="entry name" value="PROTEIN_KINASE_ST"/>
    <property type="match status" value="1"/>
</dbReference>
<comment type="caution">
    <text evidence="22">The sequence shown here is derived from an EMBL/GenBank/DDBJ whole genome shotgun (WGS) entry which is preliminary data.</text>
</comment>
<keyword evidence="16 22" id="KW-0675">Receptor</keyword>
<dbReference type="PROSITE" id="PS50011">
    <property type="entry name" value="PROTEIN_KINASE_DOM"/>
    <property type="match status" value="1"/>
</dbReference>
<organism evidence="22">
    <name type="scientific">Sesamum radiatum</name>
    <name type="common">Black benniseed</name>
    <dbReference type="NCBI Taxonomy" id="300843"/>
    <lineage>
        <taxon>Eukaryota</taxon>
        <taxon>Viridiplantae</taxon>
        <taxon>Streptophyta</taxon>
        <taxon>Embryophyta</taxon>
        <taxon>Tracheophyta</taxon>
        <taxon>Spermatophyta</taxon>
        <taxon>Magnoliopsida</taxon>
        <taxon>eudicotyledons</taxon>
        <taxon>Gunneridae</taxon>
        <taxon>Pentapetalae</taxon>
        <taxon>asterids</taxon>
        <taxon>lamiids</taxon>
        <taxon>Lamiales</taxon>
        <taxon>Pedaliaceae</taxon>
        <taxon>Sesamum</taxon>
    </lineage>
</organism>
<evidence type="ECO:0000256" key="17">
    <source>
        <dbReference type="ARBA" id="ARBA00023180"/>
    </source>
</evidence>
<comment type="catalytic activity">
    <reaction evidence="18">
        <text>L-threonyl-[protein] + ATP = O-phospho-L-threonyl-[protein] + ADP + H(+)</text>
        <dbReference type="Rhea" id="RHEA:46608"/>
        <dbReference type="Rhea" id="RHEA-COMP:11060"/>
        <dbReference type="Rhea" id="RHEA-COMP:11605"/>
        <dbReference type="ChEBI" id="CHEBI:15378"/>
        <dbReference type="ChEBI" id="CHEBI:30013"/>
        <dbReference type="ChEBI" id="CHEBI:30616"/>
        <dbReference type="ChEBI" id="CHEBI:61977"/>
        <dbReference type="ChEBI" id="CHEBI:456216"/>
        <dbReference type="EC" id="2.7.11.1"/>
    </reaction>
</comment>
<keyword evidence="6" id="KW-0433">Leucine-rich repeat</keyword>
<keyword evidence="14 20" id="KW-1133">Transmembrane helix</keyword>
<evidence type="ECO:0000256" key="11">
    <source>
        <dbReference type="ARBA" id="ARBA00022741"/>
    </source>
</evidence>
<comment type="subcellular location">
    <subcellularLocation>
        <location evidence="1">Cell membrane</location>
        <topology evidence="1">Single-pass membrane protein</topology>
    </subcellularLocation>
</comment>
<evidence type="ECO:0000256" key="2">
    <source>
        <dbReference type="ARBA" id="ARBA00012513"/>
    </source>
</evidence>
<dbReference type="GO" id="GO:0005524">
    <property type="term" value="F:ATP binding"/>
    <property type="evidence" value="ECO:0007669"/>
    <property type="project" value="UniProtKB-KW"/>
</dbReference>
<keyword evidence="5" id="KW-0597">Phosphoprotein</keyword>
<evidence type="ECO:0000256" key="16">
    <source>
        <dbReference type="ARBA" id="ARBA00023170"/>
    </source>
</evidence>
<evidence type="ECO:0000256" key="6">
    <source>
        <dbReference type="ARBA" id="ARBA00022614"/>
    </source>
</evidence>
<feature type="transmembrane region" description="Helical" evidence="20">
    <location>
        <begin position="431"/>
        <end position="453"/>
    </location>
</feature>
<evidence type="ECO:0000256" key="3">
    <source>
        <dbReference type="ARBA" id="ARBA00022475"/>
    </source>
</evidence>
<dbReference type="Pfam" id="PF00560">
    <property type="entry name" value="LRR_1"/>
    <property type="match status" value="3"/>
</dbReference>
<gene>
    <name evidence="22" type="ORF">Sradi_2316400</name>
</gene>
<evidence type="ECO:0000256" key="15">
    <source>
        <dbReference type="ARBA" id="ARBA00023136"/>
    </source>
</evidence>
<dbReference type="GO" id="GO:0004674">
    <property type="term" value="F:protein serine/threonine kinase activity"/>
    <property type="evidence" value="ECO:0007669"/>
    <property type="project" value="UniProtKB-KW"/>
</dbReference>
<dbReference type="InterPro" id="IPR001611">
    <property type="entry name" value="Leu-rich_rpt"/>
</dbReference>
<keyword evidence="12 22" id="KW-0418">Kinase</keyword>
<dbReference type="SUPFAM" id="SSF52047">
    <property type="entry name" value="RNI-like"/>
    <property type="match status" value="1"/>
</dbReference>
<evidence type="ECO:0000259" key="21">
    <source>
        <dbReference type="PROSITE" id="PS50011"/>
    </source>
</evidence>
<dbReference type="InterPro" id="IPR032675">
    <property type="entry name" value="LRR_dom_sf"/>
</dbReference>
<keyword evidence="3" id="KW-1003">Cell membrane</keyword>
<evidence type="ECO:0000256" key="1">
    <source>
        <dbReference type="ARBA" id="ARBA00004162"/>
    </source>
</evidence>
<dbReference type="FunFam" id="3.80.10.10:FF:000095">
    <property type="entry name" value="LRR receptor-like serine/threonine-protein kinase GSO1"/>
    <property type="match status" value="1"/>
</dbReference>
<dbReference type="PANTHER" id="PTHR27008">
    <property type="entry name" value="OS04G0122200 PROTEIN"/>
    <property type="match status" value="1"/>
</dbReference>
<comment type="catalytic activity">
    <reaction evidence="19">
        <text>L-seryl-[protein] + ATP = O-phospho-L-seryl-[protein] + ADP + H(+)</text>
        <dbReference type="Rhea" id="RHEA:17989"/>
        <dbReference type="Rhea" id="RHEA-COMP:9863"/>
        <dbReference type="Rhea" id="RHEA-COMP:11604"/>
        <dbReference type="ChEBI" id="CHEBI:15378"/>
        <dbReference type="ChEBI" id="CHEBI:29999"/>
        <dbReference type="ChEBI" id="CHEBI:30616"/>
        <dbReference type="ChEBI" id="CHEBI:83421"/>
        <dbReference type="ChEBI" id="CHEBI:456216"/>
        <dbReference type="EC" id="2.7.11.1"/>
    </reaction>
</comment>
<keyword evidence="7" id="KW-0808">Transferase</keyword>
<evidence type="ECO:0000256" key="10">
    <source>
        <dbReference type="ARBA" id="ARBA00022737"/>
    </source>
</evidence>
<evidence type="ECO:0000313" key="22">
    <source>
        <dbReference type="EMBL" id="KAL0399731.1"/>
    </source>
</evidence>
<feature type="domain" description="Protein kinase" evidence="21">
    <location>
        <begin position="489"/>
        <end position="763"/>
    </location>
</feature>
<dbReference type="GO" id="GO:0005886">
    <property type="term" value="C:plasma membrane"/>
    <property type="evidence" value="ECO:0007669"/>
    <property type="project" value="UniProtKB-SubCell"/>
</dbReference>
<dbReference type="AlphaFoldDB" id="A0AAW2T7P8"/>
<dbReference type="FunFam" id="3.80.10.10:FF:000383">
    <property type="entry name" value="Leucine-rich repeat receptor protein kinase EMS1"/>
    <property type="match status" value="1"/>
</dbReference>
<dbReference type="GO" id="GO:0006952">
    <property type="term" value="P:defense response"/>
    <property type="evidence" value="ECO:0007669"/>
    <property type="project" value="UniProtKB-ARBA"/>
</dbReference>
<keyword evidence="9" id="KW-0732">Signal</keyword>
<dbReference type="Gene3D" id="3.80.10.10">
    <property type="entry name" value="Ribonuclease Inhibitor"/>
    <property type="match status" value="2"/>
</dbReference>
<keyword evidence="10" id="KW-0677">Repeat</keyword>
<dbReference type="InterPro" id="IPR000719">
    <property type="entry name" value="Prot_kinase_dom"/>
</dbReference>
<dbReference type="InterPro" id="IPR003591">
    <property type="entry name" value="Leu-rich_rpt_typical-subtyp"/>
</dbReference>
<evidence type="ECO:0000256" key="8">
    <source>
        <dbReference type="ARBA" id="ARBA00022692"/>
    </source>
</evidence>
<keyword evidence="17" id="KW-0325">Glycoprotein</keyword>
<proteinExistence type="predicted"/>
<dbReference type="InterPro" id="IPR011009">
    <property type="entry name" value="Kinase-like_dom_sf"/>
</dbReference>
<dbReference type="PANTHER" id="PTHR27008:SF585">
    <property type="entry name" value="PROTEIN KINASE DOMAIN-CONTAINING PROTEIN"/>
    <property type="match status" value="1"/>
</dbReference>
<dbReference type="Gene3D" id="3.30.200.20">
    <property type="entry name" value="Phosphorylase Kinase, domain 1"/>
    <property type="match status" value="1"/>
</dbReference>
<dbReference type="SMART" id="SM00220">
    <property type="entry name" value="S_TKc"/>
    <property type="match status" value="1"/>
</dbReference>
<keyword evidence="8 20" id="KW-0812">Transmembrane</keyword>
<dbReference type="InterPro" id="IPR008271">
    <property type="entry name" value="Ser/Thr_kinase_AS"/>
</dbReference>
<keyword evidence="15 20" id="KW-0472">Membrane</keyword>
<dbReference type="SMART" id="SM00369">
    <property type="entry name" value="LRR_TYP"/>
    <property type="match status" value="7"/>
</dbReference>
<dbReference type="EMBL" id="JACGWJ010000009">
    <property type="protein sequence ID" value="KAL0399731.1"/>
    <property type="molecule type" value="Genomic_DNA"/>
</dbReference>
<accession>A0AAW2T7P8</accession>
<reference evidence="22" key="1">
    <citation type="submission" date="2020-06" db="EMBL/GenBank/DDBJ databases">
        <authorList>
            <person name="Li T."/>
            <person name="Hu X."/>
            <person name="Zhang T."/>
            <person name="Song X."/>
            <person name="Zhang H."/>
            <person name="Dai N."/>
            <person name="Sheng W."/>
            <person name="Hou X."/>
            <person name="Wei L."/>
        </authorList>
    </citation>
    <scope>NUCLEOTIDE SEQUENCE</scope>
    <source>
        <strain evidence="22">G02</strain>
        <tissue evidence="22">Leaf</tissue>
    </source>
</reference>
<keyword evidence="4" id="KW-0723">Serine/threonine-protein kinase</keyword>
<dbReference type="EC" id="2.7.11.1" evidence="2"/>
<dbReference type="SMART" id="SM00365">
    <property type="entry name" value="LRR_SD22"/>
    <property type="match status" value="3"/>
</dbReference>
<dbReference type="FunFam" id="1.10.510.10:FF:000358">
    <property type="entry name" value="Putative leucine-rich repeat receptor-like serine/threonine-protein kinase"/>
    <property type="match status" value="1"/>
</dbReference>
<keyword evidence="11" id="KW-0547">Nucleotide-binding</keyword>
<dbReference type="InterPro" id="IPR051809">
    <property type="entry name" value="Plant_receptor-like_S/T_kinase"/>
</dbReference>
<evidence type="ECO:0000256" key="5">
    <source>
        <dbReference type="ARBA" id="ARBA00022553"/>
    </source>
</evidence>
<evidence type="ECO:0000256" key="12">
    <source>
        <dbReference type="ARBA" id="ARBA00022777"/>
    </source>
</evidence>
<evidence type="ECO:0000256" key="7">
    <source>
        <dbReference type="ARBA" id="ARBA00022679"/>
    </source>
</evidence>
<dbReference type="GO" id="GO:0051707">
    <property type="term" value="P:response to other organism"/>
    <property type="evidence" value="ECO:0007669"/>
    <property type="project" value="UniProtKB-ARBA"/>
</dbReference>
<protein>
    <recommendedName>
        <fullName evidence="2">non-specific serine/threonine protein kinase</fullName>
        <ecNumber evidence="2">2.7.11.1</ecNumber>
    </recommendedName>
</protein>
<sequence length="768" mass="85081">MRQVLILSEYIFSGKIPSEIGLLPDLTWCRLSLNKLKGEVPSSVFNISKLQSLQLLDNELFGHLPSSIGKGLPNLERLNLANNQFNGSIPTSISNLSKLTHLSLADNLFSGHIPITLGNLRELQYLLLGRNWFTNDLSIPDQEFLTSLTNCKDLKLLYIGDNPITGELPKSIGSGNLSVGLQKLFARSCRIKGTLPSDFGNLSSLILLDLVGNELRGPIPTAFQGLRSLQRLSLSQNQLQGAISNSLCNLERLYFVDLTQNKLSGKIPGCFGNIASLREIYLAENAFTSNVPSTFWLNSDIQILDLSKNLFNGSLPLQIGNMKSVIQLNLYGNQLSGGIPSSIGQLVNLVNLSLSENKLQGPIPDSIANLKSLQHLDLSCNNISGEIPDRGPFINFTSEFFKGNKGLCGASRFNVTACKRNTPKSSSKRRILRGVLSAIFAAIVATTIIILFLRARNRNSSLLSLSSFTIDFMHEKISYYEILRATSNLSARNLIGRSHIGSVYKAIFSPTSFVAIKVFNLDVQGALQSFDIECRVMRNIRHRNLVKIITSCSNLDFKALVMKYMPNGNLDKWIHSSNCLLNFRQRLGIMIDVASAIEYLHHGYSSLIVHCDLKPSNVLLDEDMVAHVGDFGIAKLLTEDQLVVHTKNLGTIGYVAPGLVSTAVDVYSYGILLIETFTRKKPTNEMFSAELTMKSWVCESYPDSIMQIVDANLLDANIREDVRANFQRCFTLIMGLALECTTDLPEERPNMKDVAVRLKKIKIEQQGQ</sequence>
<evidence type="ECO:0000256" key="19">
    <source>
        <dbReference type="ARBA" id="ARBA00048679"/>
    </source>
</evidence>
<evidence type="ECO:0000256" key="4">
    <source>
        <dbReference type="ARBA" id="ARBA00022527"/>
    </source>
</evidence>
<evidence type="ECO:0000256" key="13">
    <source>
        <dbReference type="ARBA" id="ARBA00022840"/>
    </source>
</evidence>
<dbReference type="Gene3D" id="1.10.510.10">
    <property type="entry name" value="Transferase(Phosphotransferase) domain 1"/>
    <property type="match status" value="1"/>
</dbReference>
<dbReference type="Pfam" id="PF13855">
    <property type="entry name" value="LRR_8"/>
    <property type="match status" value="2"/>
</dbReference>
<evidence type="ECO:0000256" key="9">
    <source>
        <dbReference type="ARBA" id="ARBA00022729"/>
    </source>
</evidence>
<evidence type="ECO:0000256" key="20">
    <source>
        <dbReference type="SAM" id="Phobius"/>
    </source>
</evidence>
<evidence type="ECO:0000256" key="14">
    <source>
        <dbReference type="ARBA" id="ARBA00022989"/>
    </source>
</evidence>
<dbReference type="SUPFAM" id="SSF56112">
    <property type="entry name" value="Protein kinase-like (PK-like)"/>
    <property type="match status" value="1"/>
</dbReference>
<reference evidence="22" key="2">
    <citation type="journal article" date="2024" name="Plant">
        <title>Genomic evolution and insights into agronomic trait innovations of Sesamum species.</title>
        <authorList>
            <person name="Miao H."/>
            <person name="Wang L."/>
            <person name="Qu L."/>
            <person name="Liu H."/>
            <person name="Sun Y."/>
            <person name="Le M."/>
            <person name="Wang Q."/>
            <person name="Wei S."/>
            <person name="Zheng Y."/>
            <person name="Lin W."/>
            <person name="Duan Y."/>
            <person name="Cao H."/>
            <person name="Xiong S."/>
            <person name="Wang X."/>
            <person name="Wei L."/>
            <person name="Li C."/>
            <person name="Ma Q."/>
            <person name="Ju M."/>
            <person name="Zhao R."/>
            <person name="Li G."/>
            <person name="Mu C."/>
            <person name="Tian Q."/>
            <person name="Mei H."/>
            <person name="Zhang T."/>
            <person name="Gao T."/>
            <person name="Zhang H."/>
        </authorList>
    </citation>
    <scope>NUCLEOTIDE SEQUENCE</scope>
    <source>
        <strain evidence="22">G02</strain>
    </source>
</reference>
<name>A0AAW2T7P8_SESRA</name>